<comment type="similarity">
    <text evidence="20">Belongs to the protein kinase superfamily.</text>
</comment>
<gene>
    <name evidence="23" type="ORF">AQUCO_03900054v1</name>
</gene>
<dbReference type="EMBL" id="KZ305056">
    <property type="protein sequence ID" value="PIA33931.1"/>
    <property type="molecule type" value="Genomic_DNA"/>
</dbReference>
<evidence type="ECO:0000313" key="24">
    <source>
        <dbReference type="Proteomes" id="UP000230069"/>
    </source>
</evidence>
<evidence type="ECO:0000256" key="21">
    <source>
        <dbReference type="SAM" id="Phobius"/>
    </source>
</evidence>
<dbReference type="InterPro" id="IPR051343">
    <property type="entry name" value="G-type_lectin_kinases/EP1-like"/>
</dbReference>
<dbReference type="AlphaFoldDB" id="A0A2G5CRJ1"/>
<keyword evidence="11 19" id="KW-0067">ATP-binding</keyword>
<evidence type="ECO:0000256" key="15">
    <source>
        <dbReference type="ARBA" id="ARBA00023170"/>
    </source>
</evidence>
<evidence type="ECO:0000256" key="6">
    <source>
        <dbReference type="ARBA" id="ARBA00022692"/>
    </source>
</evidence>
<dbReference type="Gene3D" id="1.10.510.10">
    <property type="entry name" value="Transferase(Phosphotransferase) domain 1"/>
    <property type="match status" value="1"/>
</dbReference>
<evidence type="ECO:0000259" key="22">
    <source>
        <dbReference type="PROSITE" id="PS50011"/>
    </source>
</evidence>
<dbReference type="FunFam" id="1.10.510.10:FF:000248">
    <property type="entry name" value="S-receptor-like kinase 5"/>
    <property type="match status" value="1"/>
</dbReference>
<keyword evidence="6 21" id="KW-0812">Transmembrane</keyword>
<keyword evidence="24" id="KW-1185">Reference proteome</keyword>
<evidence type="ECO:0000256" key="11">
    <source>
        <dbReference type="ARBA" id="ARBA00022840"/>
    </source>
</evidence>
<evidence type="ECO:0000256" key="12">
    <source>
        <dbReference type="ARBA" id="ARBA00022989"/>
    </source>
</evidence>
<evidence type="ECO:0000256" key="16">
    <source>
        <dbReference type="ARBA" id="ARBA00023180"/>
    </source>
</evidence>
<dbReference type="EC" id="2.7.11.1" evidence="2"/>
<keyword evidence="13 21" id="KW-0472">Membrane</keyword>
<protein>
    <recommendedName>
        <fullName evidence="2">non-specific serine/threonine protein kinase</fullName>
        <ecNumber evidence="2">2.7.11.1</ecNumber>
    </recommendedName>
</protein>
<dbReference type="Proteomes" id="UP000230069">
    <property type="component" value="Unassembled WGS sequence"/>
</dbReference>
<accession>A0A2G5CRJ1</accession>
<evidence type="ECO:0000256" key="10">
    <source>
        <dbReference type="ARBA" id="ARBA00022777"/>
    </source>
</evidence>
<feature type="domain" description="Protein kinase" evidence="22">
    <location>
        <begin position="104"/>
        <end position="389"/>
    </location>
</feature>
<evidence type="ECO:0000256" key="8">
    <source>
        <dbReference type="ARBA" id="ARBA00022734"/>
    </source>
</evidence>
<keyword evidence="4" id="KW-0597">Phosphoprotein</keyword>
<dbReference type="SMART" id="SM00220">
    <property type="entry name" value="S_TKc"/>
    <property type="match status" value="1"/>
</dbReference>
<evidence type="ECO:0000256" key="7">
    <source>
        <dbReference type="ARBA" id="ARBA00022729"/>
    </source>
</evidence>
<keyword evidence="3 20" id="KW-0723">Serine/threonine-protein kinase</keyword>
<dbReference type="InterPro" id="IPR011009">
    <property type="entry name" value="Kinase-like_dom_sf"/>
</dbReference>
<keyword evidence="10" id="KW-0418">Kinase</keyword>
<dbReference type="PANTHER" id="PTHR47976:SF30">
    <property type="entry name" value="RECEPTOR-LIKE SERINE_THREONINE-PROTEIN KINASE"/>
    <property type="match status" value="1"/>
</dbReference>
<evidence type="ECO:0000256" key="2">
    <source>
        <dbReference type="ARBA" id="ARBA00012513"/>
    </source>
</evidence>
<evidence type="ECO:0000256" key="17">
    <source>
        <dbReference type="ARBA" id="ARBA00047899"/>
    </source>
</evidence>
<dbReference type="STRING" id="218851.A0A2G5CRJ1"/>
<organism evidence="23 24">
    <name type="scientific">Aquilegia coerulea</name>
    <name type="common">Rocky mountain columbine</name>
    <dbReference type="NCBI Taxonomy" id="218851"/>
    <lineage>
        <taxon>Eukaryota</taxon>
        <taxon>Viridiplantae</taxon>
        <taxon>Streptophyta</taxon>
        <taxon>Embryophyta</taxon>
        <taxon>Tracheophyta</taxon>
        <taxon>Spermatophyta</taxon>
        <taxon>Magnoliopsida</taxon>
        <taxon>Ranunculales</taxon>
        <taxon>Ranunculaceae</taxon>
        <taxon>Thalictroideae</taxon>
        <taxon>Aquilegia</taxon>
    </lineage>
</organism>
<reference evidence="23 24" key="1">
    <citation type="submission" date="2017-09" db="EMBL/GenBank/DDBJ databases">
        <title>WGS assembly of Aquilegia coerulea Goldsmith.</title>
        <authorList>
            <person name="Hodges S."/>
            <person name="Kramer E."/>
            <person name="Nordborg M."/>
            <person name="Tomkins J."/>
            <person name="Borevitz J."/>
            <person name="Derieg N."/>
            <person name="Yan J."/>
            <person name="Mihaltcheva S."/>
            <person name="Hayes R.D."/>
            <person name="Rokhsar D."/>
        </authorList>
    </citation>
    <scope>NUCLEOTIDE SEQUENCE [LARGE SCALE GENOMIC DNA]</scope>
    <source>
        <strain evidence="24">cv. Goldsmith</strain>
    </source>
</reference>
<keyword evidence="5" id="KW-0808">Transferase</keyword>
<sequence length="417" mass="47131">MKINSNTYVLCTLLISASLFVIFLVPALAMPFDDCNVDKIIHDIWLCLMFVSLGHTIVLAFVYLFLHNNNVTETIVHENPEDPLAMVSGMPRNFSFNDLKLATANFSKKLGRGGFGSVFEGNLGNVTKIAVKQLDQANQGTNEFLAEVKTIGSLHHVNLVRLIGFCAEDSHRLLVYEYMCNGSLDKWIFHRNQESPLDWPTRRKIILHIAQGLSYLHRECRRTIIHLDIKPQNILLDANFNARVADFGLARFIETDQSHVSTVLKGTPGYWAPEWWLKKKITEKADVYSFGVVVLEIMCGRKNVDHSLTEEEDSLLYLVKTKAEEGQLFDVVDKQSDDVLQHKDEAVRIIKTAISCLQIDSADRPSMSTVVYILEGLMDIETISDYSFLTWTPMEPPRGVDASDFTPLLPEILSGPR</sequence>
<evidence type="ECO:0000256" key="18">
    <source>
        <dbReference type="ARBA" id="ARBA00048679"/>
    </source>
</evidence>
<dbReference type="PANTHER" id="PTHR47976">
    <property type="entry name" value="G-TYPE LECTIN S-RECEPTOR-LIKE SERINE/THREONINE-PROTEIN KINASE SD2-5"/>
    <property type="match status" value="1"/>
</dbReference>
<dbReference type="InterPro" id="IPR000719">
    <property type="entry name" value="Prot_kinase_dom"/>
</dbReference>
<evidence type="ECO:0000256" key="9">
    <source>
        <dbReference type="ARBA" id="ARBA00022741"/>
    </source>
</evidence>
<keyword evidence="7" id="KW-0732">Signal</keyword>
<comment type="catalytic activity">
    <reaction evidence="17">
        <text>L-threonyl-[protein] + ATP = O-phospho-L-threonyl-[protein] + ADP + H(+)</text>
        <dbReference type="Rhea" id="RHEA:46608"/>
        <dbReference type="Rhea" id="RHEA-COMP:11060"/>
        <dbReference type="Rhea" id="RHEA-COMP:11605"/>
        <dbReference type="ChEBI" id="CHEBI:15378"/>
        <dbReference type="ChEBI" id="CHEBI:30013"/>
        <dbReference type="ChEBI" id="CHEBI:30616"/>
        <dbReference type="ChEBI" id="CHEBI:61977"/>
        <dbReference type="ChEBI" id="CHEBI:456216"/>
        <dbReference type="EC" id="2.7.11.1"/>
    </reaction>
</comment>
<keyword evidence="16" id="KW-0325">Glycoprotein</keyword>
<dbReference type="FunFam" id="3.30.200.20:FF:000178">
    <property type="entry name" value="serine/threonine-protein kinase PBS1-like"/>
    <property type="match status" value="1"/>
</dbReference>
<dbReference type="CDD" id="cd14066">
    <property type="entry name" value="STKc_IRAK"/>
    <property type="match status" value="1"/>
</dbReference>
<dbReference type="Pfam" id="PF00069">
    <property type="entry name" value="Pkinase"/>
    <property type="match status" value="1"/>
</dbReference>
<dbReference type="PROSITE" id="PS50011">
    <property type="entry name" value="PROTEIN_KINASE_DOM"/>
    <property type="match status" value="1"/>
</dbReference>
<keyword evidence="14" id="KW-1015">Disulfide bond</keyword>
<comment type="subcellular location">
    <subcellularLocation>
        <location evidence="1">Membrane</location>
        <topology evidence="1">Single-pass type I membrane protein</topology>
    </subcellularLocation>
</comment>
<evidence type="ECO:0000256" key="13">
    <source>
        <dbReference type="ARBA" id="ARBA00023136"/>
    </source>
</evidence>
<dbReference type="InterPro" id="IPR017441">
    <property type="entry name" value="Protein_kinase_ATP_BS"/>
</dbReference>
<feature type="transmembrane region" description="Helical" evidence="21">
    <location>
        <begin position="44"/>
        <end position="66"/>
    </location>
</feature>
<dbReference type="SUPFAM" id="SSF56112">
    <property type="entry name" value="Protein kinase-like (PK-like)"/>
    <property type="match status" value="1"/>
</dbReference>
<dbReference type="GO" id="GO:0016020">
    <property type="term" value="C:membrane"/>
    <property type="evidence" value="ECO:0007669"/>
    <property type="project" value="UniProtKB-SubCell"/>
</dbReference>
<dbReference type="GO" id="GO:0005524">
    <property type="term" value="F:ATP binding"/>
    <property type="evidence" value="ECO:0007669"/>
    <property type="project" value="UniProtKB-UniRule"/>
</dbReference>
<feature type="transmembrane region" description="Helical" evidence="21">
    <location>
        <begin position="6"/>
        <end position="32"/>
    </location>
</feature>
<name>A0A2G5CRJ1_AQUCA</name>
<evidence type="ECO:0000313" key="23">
    <source>
        <dbReference type="EMBL" id="PIA33931.1"/>
    </source>
</evidence>
<dbReference type="InParanoid" id="A0A2G5CRJ1"/>
<keyword evidence="15" id="KW-0675">Receptor</keyword>
<feature type="binding site" evidence="19">
    <location>
        <position position="132"/>
    </location>
    <ligand>
        <name>ATP</name>
        <dbReference type="ChEBI" id="CHEBI:30616"/>
    </ligand>
</feature>
<keyword evidence="12 21" id="KW-1133">Transmembrane helix</keyword>
<comment type="catalytic activity">
    <reaction evidence="18">
        <text>L-seryl-[protein] + ATP = O-phospho-L-seryl-[protein] + ADP + H(+)</text>
        <dbReference type="Rhea" id="RHEA:17989"/>
        <dbReference type="Rhea" id="RHEA-COMP:9863"/>
        <dbReference type="Rhea" id="RHEA-COMP:11604"/>
        <dbReference type="ChEBI" id="CHEBI:15378"/>
        <dbReference type="ChEBI" id="CHEBI:29999"/>
        <dbReference type="ChEBI" id="CHEBI:30616"/>
        <dbReference type="ChEBI" id="CHEBI:83421"/>
        <dbReference type="ChEBI" id="CHEBI:456216"/>
        <dbReference type="EC" id="2.7.11.1"/>
    </reaction>
</comment>
<evidence type="ECO:0000256" key="5">
    <source>
        <dbReference type="ARBA" id="ARBA00022679"/>
    </source>
</evidence>
<keyword evidence="9 19" id="KW-0547">Nucleotide-binding</keyword>
<keyword evidence="8" id="KW-0430">Lectin</keyword>
<evidence type="ECO:0000256" key="1">
    <source>
        <dbReference type="ARBA" id="ARBA00004479"/>
    </source>
</evidence>
<evidence type="ECO:0000256" key="4">
    <source>
        <dbReference type="ARBA" id="ARBA00022553"/>
    </source>
</evidence>
<evidence type="ECO:0000256" key="19">
    <source>
        <dbReference type="PROSITE-ProRule" id="PRU10141"/>
    </source>
</evidence>
<dbReference type="PROSITE" id="PS00108">
    <property type="entry name" value="PROTEIN_KINASE_ST"/>
    <property type="match status" value="1"/>
</dbReference>
<dbReference type="GO" id="GO:0004674">
    <property type="term" value="F:protein serine/threonine kinase activity"/>
    <property type="evidence" value="ECO:0007669"/>
    <property type="project" value="UniProtKB-KW"/>
</dbReference>
<dbReference type="InterPro" id="IPR008271">
    <property type="entry name" value="Ser/Thr_kinase_AS"/>
</dbReference>
<dbReference type="PROSITE" id="PS00107">
    <property type="entry name" value="PROTEIN_KINASE_ATP"/>
    <property type="match status" value="1"/>
</dbReference>
<evidence type="ECO:0000256" key="3">
    <source>
        <dbReference type="ARBA" id="ARBA00022527"/>
    </source>
</evidence>
<dbReference type="Gene3D" id="3.30.200.20">
    <property type="entry name" value="Phosphorylase Kinase, domain 1"/>
    <property type="match status" value="1"/>
</dbReference>
<dbReference type="GO" id="GO:0030246">
    <property type="term" value="F:carbohydrate binding"/>
    <property type="evidence" value="ECO:0007669"/>
    <property type="project" value="UniProtKB-KW"/>
</dbReference>
<dbReference type="OrthoDB" id="4062651at2759"/>
<evidence type="ECO:0000256" key="14">
    <source>
        <dbReference type="ARBA" id="ARBA00023157"/>
    </source>
</evidence>
<proteinExistence type="inferred from homology"/>
<evidence type="ECO:0000256" key="20">
    <source>
        <dbReference type="RuleBase" id="RU000304"/>
    </source>
</evidence>